<keyword evidence="3" id="KW-1185">Reference proteome</keyword>
<organism evidence="2 3">
    <name type="scientific">Haloterrigena gelatinilytica</name>
    <dbReference type="NCBI Taxonomy" id="2741724"/>
    <lineage>
        <taxon>Archaea</taxon>
        <taxon>Methanobacteriati</taxon>
        <taxon>Methanobacteriota</taxon>
        <taxon>Stenosarchaea group</taxon>
        <taxon>Halobacteria</taxon>
        <taxon>Halobacteriales</taxon>
        <taxon>Natrialbaceae</taxon>
        <taxon>Haloterrigena</taxon>
    </lineage>
</organism>
<sequence>MVVLTTFAVSLLTGGLGIYLGARYVVGSRDYVNAAITGLLGAVVLVVVGALFGWVPLLGQVLLFVVYVAVIGRRYPGDWVDAASIAAIAWATVAVVLTVLAAAGVATIEVFGVPALDDLVPVVTRSF</sequence>
<reference evidence="2 3" key="1">
    <citation type="submission" date="2020-06" db="EMBL/GenBank/DDBJ databases">
        <title>Haloterrigena sp. nov., an extremely halophilic archaeon isolated from a saline sediment.</title>
        <authorList>
            <person name="Liu B.-B."/>
        </authorList>
    </citation>
    <scope>NUCLEOTIDE SEQUENCE [LARGE SCALE GENOMIC DNA]</scope>
    <source>
        <strain evidence="2 3">SYSU A558-1</strain>
    </source>
</reference>
<comment type="caution">
    <text evidence="2">The sequence shown here is derived from an EMBL/GenBank/DDBJ whole genome shotgun (WGS) entry which is preliminary data.</text>
</comment>
<feature type="transmembrane region" description="Helical" evidence="1">
    <location>
        <begin position="82"/>
        <end position="108"/>
    </location>
</feature>
<proteinExistence type="predicted"/>
<name>A0ABX2L9A4_9EURY</name>
<feature type="transmembrane region" description="Helical" evidence="1">
    <location>
        <begin position="41"/>
        <end position="70"/>
    </location>
</feature>
<keyword evidence="1" id="KW-1133">Transmembrane helix</keyword>
<keyword evidence="1" id="KW-0472">Membrane</keyword>
<evidence type="ECO:0000313" key="2">
    <source>
        <dbReference type="EMBL" id="NUC72817.1"/>
    </source>
</evidence>
<protein>
    <submittedName>
        <fullName evidence="2">Uncharacterized protein</fullName>
    </submittedName>
</protein>
<dbReference type="Proteomes" id="UP001016761">
    <property type="component" value="Unassembled WGS sequence"/>
</dbReference>
<accession>A0ABX2L9A4</accession>
<evidence type="ECO:0000313" key="3">
    <source>
        <dbReference type="Proteomes" id="UP001016761"/>
    </source>
</evidence>
<dbReference type="RefSeq" id="WP_174680707.1">
    <property type="nucleotide sequence ID" value="NZ_JABUQZ010000001.1"/>
</dbReference>
<keyword evidence="1" id="KW-0812">Transmembrane</keyword>
<gene>
    <name evidence="2" type="ORF">HTZ84_10935</name>
</gene>
<dbReference type="EMBL" id="JABUQZ010000001">
    <property type="protein sequence ID" value="NUC72817.1"/>
    <property type="molecule type" value="Genomic_DNA"/>
</dbReference>
<evidence type="ECO:0000256" key="1">
    <source>
        <dbReference type="SAM" id="Phobius"/>
    </source>
</evidence>